<dbReference type="PANTHER" id="PTHR23028:SF53">
    <property type="entry name" value="ACYL_TRANSF_3 DOMAIN-CONTAINING PROTEIN"/>
    <property type="match status" value="1"/>
</dbReference>
<feature type="transmembrane region" description="Helical" evidence="2">
    <location>
        <begin position="171"/>
        <end position="187"/>
    </location>
</feature>
<feature type="transmembrane region" description="Helical" evidence="2">
    <location>
        <begin position="192"/>
        <end position="211"/>
    </location>
</feature>
<sequence>MSNVKIEAVPARGLRITTTDDPRPVPRPGFRTDIEGLRALAVLLVVLYHCGVTTFTGGYVGVDVFFVISGFLITSHLAREVADTGRLRIGRFYALRALRLLPAANLVLVCTLVAAWIWLPPLRLRAIAWDAVTSAGYVLNVRLIQVGNDYRSAGASPSPLQHFWSLAVEEQFYLTIPLLALICLVLLRRRAAFVALLTTLVALSFAASLTTSRTDSVAAYFGAPTRAWELGSGALLALIAPQIFRDQARFPRSSRTVDGAGSPGHEQGTRGTPQGAPVTAALRWGGLGAIAYAGVTFDSSTPFPGWHAAIPVLGTMAVIVAGRTGSGRVLSLPLLQFIGARSYSIYLWHWPALVIAPYLLERETTTYEKLLVALAALGLACAGYALVEQPLRHHEQLRAQPGQAGVLAAALTAVTIALAVLAPALPARQTQGEGLAAGLNLQGPPSKRHQQLSRRLEIATRTTVLPRNLEPPLRKASGDEPAISNNGCFVAVEALRTPKRCESLGNPRPGRKTVVLFGDSHAAQWYPAMNALAQKAHWRLAVFTKVMCTPAQVHTYAETFRGDYRTCNTWRTDSIDRIRALKPDLVVTTSIADHLDLIGSPSDVDGTWATGWASTVSMLRTGGTDVVYLADTPRAKTDVPECLSLNPKSIQACAQSSDRATGTPQRTAIARAVRSASARVVDPTPWFCTAISCPVVVGNTLVYRDDNHITGPYAKALAPLLLEELKN</sequence>
<feature type="transmembrane region" description="Helical" evidence="2">
    <location>
        <begin position="366"/>
        <end position="386"/>
    </location>
</feature>
<organism evidence="5 6">
    <name type="scientific">Kineosporia mesophila</name>
    <dbReference type="NCBI Taxonomy" id="566012"/>
    <lineage>
        <taxon>Bacteria</taxon>
        <taxon>Bacillati</taxon>
        <taxon>Actinomycetota</taxon>
        <taxon>Actinomycetes</taxon>
        <taxon>Kineosporiales</taxon>
        <taxon>Kineosporiaceae</taxon>
        <taxon>Kineosporia</taxon>
    </lineage>
</organism>
<evidence type="ECO:0000259" key="4">
    <source>
        <dbReference type="Pfam" id="PF19040"/>
    </source>
</evidence>
<feature type="transmembrane region" description="Helical" evidence="2">
    <location>
        <begin position="406"/>
        <end position="425"/>
    </location>
</feature>
<reference evidence="6" key="1">
    <citation type="journal article" date="2019" name="Int. J. Syst. Evol. Microbiol.">
        <title>The Global Catalogue of Microorganisms (GCM) 10K type strain sequencing project: providing services to taxonomists for standard genome sequencing and annotation.</title>
        <authorList>
            <consortium name="The Broad Institute Genomics Platform"/>
            <consortium name="The Broad Institute Genome Sequencing Center for Infectious Disease"/>
            <person name="Wu L."/>
            <person name="Ma J."/>
        </authorList>
    </citation>
    <scope>NUCLEOTIDE SEQUENCE [LARGE SCALE GENOMIC DNA]</scope>
    <source>
        <strain evidence="6">JCM 16902</strain>
    </source>
</reference>
<dbReference type="Pfam" id="PF19040">
    <property type="entry name" value="SGNH"/>
    <property type="match status" value="1"/>
</dbReference>
<evidence type="ECO:0000313" key="6">
    <source>
        <dbReference type="Proteomes" id="UP001501074"/>
    </source>
</evidence>
<feature type="domain" description="SGNH" evidence="4">
    <location>
        <begin position="499"/>
        <end position="722"/>
    </location>
</feature>
<evidence type="ECO:0000259" key="3">
    <source>
        <dbReference type="Pfam" id="PF01757"/>
    </source>
</evidence>
<keyword evidence="6" id="KW-1185">Reference proteome</keyword>
<keyword evidence="2" id="KW-0812">Transmembrane</keyword>
<accession>A0ABP6ZEU4</accession>
<feature type="transmembrane region" description="Helical" evidence="2">
    <location>
        <begin position="61"/>
        <end position="79"/>
    </location>
</feature>
<keyword evidence="5" id="KW-0808">Transferase</keyword>
<feature type="domain" description="Acyltransferase 3" evidence="3">
    <location>
        <begin position="33"/>
        <end position="380"/>
    </location>
</feature>
<name>A0ABP6ZEU4_9ACTN</name>
<dbReference type="InterPro" id="IPR043968">
    <property type="entry name" value="SGNH"/>
</dbReference>
<dbReference type="GO" id="GO:0016746">
    <property type="term" value="F:acyltransferase activity"/>
    <property type="evidence" value="ECO:0007669"/>
    <property type="project" value="UniProtKB-KW"/>
</dbReference>
<feature type="transmembrane region" description="Helical" evidence="2">
    <location>
        <begin position="305"/>
        <end position="322"/>
    </location>
</feature>
<evidence type="ECO:0000256" key="1">
    <source>
        <dbReference type="SAM" id="MobiDB-lite"/>
    </source>
</evidence>
<comment type="caution">
    <text evidence="5">The sequence shown here is derived from an EMBL/GenBank/DDBJ whole genome shotgun (WGS) entry which is preliminary data.</text>
</comment>
<evidence type="ECO:0000313" key="5">
    <source>
        <dbReference type="EMBL" id="GAA3605438.1"/>
    </source>
</evidence>
<dbReference type="EMBL" id="BAAAZO010000003">
    <property type="protein sequence ID" value="GAA3605438.1"/>
    <property type="molecule type" value="Genomic_DNA"/>
</dbReference>
<keyword evidence="2" id="KW-0472">Membrane</keyword>
<feature type="region of interest" description="Disordered" evidence="1">
    <location>
        <begin position="251"/>
        <end position="275"/>
    </location>
</feature>
<evidence type="ECO:0000256" key="2">
    <source>
        <dbReference type="SAM" id="Phobius"/>
    </source>
</evidence>
<dbReference type="PANTHER" id="PTHR23028">
    <property type="entry name" value="ACETYLTRANSFERASE"/>
    <property type="match status" value="1"/>
</dbReference>
<protein>
    <submittedName>
        <fullName evidence="5">Acyltransferase family protein</fullName>
    </submittedName>
</protein>
<keyword evidence="2" id="KW-1133">Transmembrane helix</keyword>
<dbReference type="RefSeq" id="WP_331282930.1">
    <property type="nucleotide sequence ID" value="NZ_BAAAZO010000003.1"/>
</dbReference>
<dbReference type="InterPro" id="IPR050879">
    <property type="entry name" value="Acyltransferase_3"/>
</dbReference>
<proteinExistence type="predicted"/>
<dbReference type="Proteomes" id="UP001501074">
    <property type="component" value="Unassembled WGS sequence"/>
</dbReference>
<feature type="transmembrane region" description="Helical" evidence="2">
    <location>
        <begin position="100"/>
        <end position="119"/>
    </location>
</feature>
<feature type="transmembrane region" description="Helical" evidence="2">
    <location>
        <begin position="343"/>
        <end position="360"/>
    </location>
</feature>
<gene>
    <name evidence="5" type="ORF">GCM10022223_21480</name>
</gene>
<dbReference type="InterPro" id="IPR002656">
    <property type="entry name" value="Acyl_transf_3_dom"/>
</dbReference>
<dbReference type="Pfam" id="PF01757">
    <property type="entry name" value="Acyl_transf_3"/>
    <property type="match status" value="1"/>
</dbReference>
<keyword evidence="5" id="KW-0012">Acyltransferase</keyword>